<proteinExistence type="predicted"/>
<name>A0AAW2EFP9_9HYME</name>
<evidence type="ECO:0000313" key="2">
    <source>
        <dbReference type="Proteomes" id="UP001430953"/>
    </source>
</evidence>
<organism evidence="1 2">
    <name type="scientific">Cardiocondyla obscurior</name>
    <dbReference type="NCBI Taxonomy" id="286306"/>
    <lineage>
        <taxon>Eukaryota</taxon>
        <taxon>Metazoa</taxon>
        <taxon>Ecdysozoa</taxon>
        <taxon>Arthropoda</taxon>
        <taxon>Hexapoda</taxon>
        <taxon>Insecta</taxon>
        <taxon>Pterygota</taxon>
        <taxon>Neoptera</taxon>
        <taxon>Endopterygota</taxon>
        <taxon>Hymenoptera</taxon>
        <taxon>Apocrita</taxon>
        <taxon>Aculeata</taxon>
        <taxon>Formicoidea</taxon>
        <taxon>Formicidae</taxon>
        <taxon>Myrmicinae</taxon>
        <taxon>Cardiocondyla</taxon>
    </lineage>
</organism>
<keyword evidence="2" id="KW-1185">Reference proteome</keyword>
<accession>A0AAW2EFP9</accession>
<dbReference type="EMBL" id="JADYXP020000025">
    <property type="protein sequence ID" value="KAL0101010.1"/>
    <property type="molecule type" value="Genomic_DNA"/>
</dbReference>
<reference evidence="1 2" key="1">
    <citation type="submission" date="2023-03" db="EMBL/GenBank/DDBJ databases">
        <title>High recombination rates correlate with genetic variation in Cardiocondyla obscurior ants.</title>
        <authorList>
            <person name="Errbii M."/>
        </authorList>
    </citation>
    <scope>NUCLEOTIDE SEQUENCE [LARGE SCALE GENOMIC DNA]</scope>
    <source>
        <strain evidence="1">Alpha-2009</strain>
        <tissue evidence="1">Whole body</tissue>
    </source>
</reference>
<dbReference type="AlphaFoldDB" id="A0AAW2EFP9"/>
<protein>
    <submittedName>
        <fullName evidence="1">Uncharacterized protein</fullName>
    </submittedName>
</protein>
<gene>
    <name evidence="1" type="ORF">PUN28_019431</name>
</gene>
<comment type="caution">
    <text evidence="1">The sequence shown here is derived from an EMBL/GenBank/DDBJ whole genome shotgun (WGS) entry which is preliminary data.</text>
</comment>
<evidence type="ECO:0000313" key="1">
    <source>
        <dbReference type="EMBL" id="KAL0101010.1"/>
    </source>
</evidence>
<dbReference type="Proteomes" id="UP001430953">
    <property type="component" value="Unassembled WGS sequence"/>
</dbReference>
<sequence length="131" mass="15036">MAHLKIIQNRAILTAMGCQRSTPTNIILAESKISSLNFRFMYLGRNYNISKVFSFGNHLLTLLMNDLSNLYNSLTYVSPFQKSPLESCYCSVINYSRLIYHCNGSSFIENHLYALLYSPLISTKKDNCYLK</sequence>